<evidence type="ECO:0000313" key="4">
    <source>
        <dbReference type="Proteomes" id="UP001500888"/>
    </source>
</evidence>
<sequence length="796" mass="84291">MASQSSLIIVSARLRTSRTYDEGKPDPNTNYHLVTTTTVQPLVVDGAATPGTADVRTTKTGYNPIMSGDTSGWDLFSATTQTTVMPGGTDIVLRTRYDAAGREIERRMPASSGSDAGTATTSYYTAGAHPSVSACGSKPQWATLPCRTAPAAQPGGQTIPTTTITYGYYGQQATMLETSGAATRTTTLTYDAADRPITRAIAVSPASAGGSGVPDVTYAYGASTGLATTTTAGGATITTGYDALGRVTTSTDADGNSSTVTYDAYGRTSSLNDGKGTYTYTYDGTDVSGQVERRGLVTSVNTGTPGIFGAAFDPDGQPRVQSLPGGLTTTWRYDSVGKATLLTYAKSGVTWLEFTAISDKDGRTVAQSGPGGSNQTYSYDSAGRLTSVADVYAGARVTRQYGFNLNSDRTSLASYPAAAGGACSTSTTPTAQTATYDADDRITTAGYTYDAFGRTTSVPAAHVSGGVDLEIGYHANDMVASLTQNEHTREFTLDPLGRIRAMTSSGGIASGTMTNHYAATGDSPAWIAEAGGTWTRNVSGAAGMAAVQSSDGTITLQLANLHGDVIATASSSTTVTGISSYFEHTEYGAPRTGNITNPSRYGWLGTHQRSIDSLAGLVLMGVRLYNPLTGRFLQVDPVEGGGANGYAYPTDPVNIYDLDGQLWQISHKKQCGTDGCIDINRQCTWNTGHCSLVWSARFHGNLRHAYAVYLHIQIIIDGYTVMNQDYGHVEDGNYWFHGQWGIPNKKEKVRGRYYKYGILPRNLTPWSRIEIKLSGTAIIGAQRWSIHGYGSWGRWS</sequence>
<dbReference type="InterPro" id="IPR006530">
    <property type="entry name" value="YD"/>
</dbReference>
<dbReference type="NCBIfam" id="TIGR01643">
    <property type="entry name" value="YD_repeat_2x"/>
    <property type="match status" value="3"/>
</dbReference>
<name>A0ABP7HBJ3_9ACTN</name>
<dbReference type="InterPro" id="IPR056823">
    <property type="entry name" value="TEN-like_YD-shell"/>
</dbReference>
<evidence type="ECO:0000256" key="1">
    <source>
        <dbReference type="ARBA" id="ARBA00022737"/>
    </source>
</evidence>
<dbReference type="PANTHER" id="PTHR32305">
    <property type="match status" value="1"/>
</dbReference>
<reference evidence="4" key="1">
    <citation type="journal article" date="2019" name="Int. J. Syst. Evol. Microbiol.">
        <title>The Global Catalogue of Microorganisms (GCM) 10K type strain sequencing project: providing services to taxonomists for standard genome sequencing and annotation.</title>
        <authorList>
            <consortium name="The Broad Institute Genomics Platform"/>
            <consortium name="The Broad Institute Genome Sequencing Center for Infectious Disease"/>
            <person name="Wu L."/>
            <person name="Ma J."/>
        </authorList>
    </citation>
    <scope>NUCLEOTIDE SEQUENCE [LARGE SCALE GENOMIC DNA]</scope>
    <source>
        <strain evidence="4">JCM 16908</strain>
    </source>
</reference>
<dbReference type="PANTHER" id="PTHR32305:SF15">
    <property type="entry name" value="PROTEIN RHSA-RELATED"/>
    <property type="match status" value="1"/>
</dbReference>
<dbReference type="EMBL" id="BAAAZR010000001">
    <property type="protein sequence ID" value="GAA3790345.1"/>
    <property type="molecule type" value="Genomic_DNA"/>
</dbReference>
<dbReference type="Gene3D" id="2.180.10.10">
    <property type="entry name" value="RHS repeat-associated core"/>
    <property type="match status" value="1"/>
</dbReference>
<keyword evidence="4" id="KW-1185">Reference proteome</keyword>
<evidence type="ECO:0000313" key="3">
    <source>
        <dbReference type="EMBL" id="GAA3790345.1"/>
    </source>
</evidence>
<dbReference type="NCBIfam" id="TIGR03696">
    <property type="entry name" value="Rhs_assc_core"/>
    <property type="match status" value="1"/>
</dbReference>
<comment type="caution">
    <text evidence="3">The sequence shown here is derived from an EMBL/GenBank/DDBJ whole genome shotgun (WGS) entry which is preliminary data.</text>
</comment>
<dbReference type="InterPro" id="IPR050708">
    <property type="entry name" value="T6SS_VgrG/RHS"/>
</dbReference>
<protein>
    <recommendedName>
        <fullName evidence="2">Teneurin-like YD-shell domain-containing protein</fullName>
    </recommendedName>
</protein>
<proteinExistence type="predicted"/>
<dbReference type="Proteomes" id="UP001500888">
    <property type="component" value="Unassembled WGS sequence"/>
</dbReference>
<keyword evidence="1" id="KW-0677">Repeat</keyword>
<evidence type="ECO:0000259" key="2">
    <source>
        <dbReference type="Pfam" id="PF25023"/>
    </source>
</evidence>
<organism evidence="3 4">
    <name type="scientific">Sphaerisporangium flaviroseum</name>
    <dbReference type="NCBI Taxonomy" id="509199"/>
    <lineage>
        <taxon>Bacteria</taxon>
        <taxon>Bacillati</taxon>
        <taxon>Actinomycetota</taxon>
        <taxon>Actinomycetes</taxon>
        <taxon>Streptosporangiales</taxon>
        <taxon>Streptosporangiaceae</taxon>
        <taxon>Sphaerisporangium</taxon>
    </lineage>
</organism>
<dbReference type="InterPro" id="IPR022385">
    <property type="entry name" value="Rhs_assc_core"/>
</dbReference>
<gene>
    <name evidence="3" type="ORF">GCM10022226_06600</name>
</gene>
<dbReference type="Pfam" id="PF25023">
    <property type="entry name" value="TEN_YD-shell"/>
    <property type="match status" value="1"/>
</dbReference>
<accession>A0ABP7HBJ3</accession>
<feature type="domain" description="Teneurin-like YD-shell" evidence="2">
    <location>
        <begin position="236"/>
        <end position="388"/>
    </location>
</feature>